<dbReference type="Proteomes" id="UP000799436">
    <property type="component" value="Unassembled WGS sequence"/>
</dbReference>
<evidence type="ECO:0000313" key="3">
    <source>
        <dbReference type="EMBL" id="KAF2768075.1"/>
    </source>
</evidence>
<feature type="transmembrane region" description="Helical" evidence="1">
    <location>
        <begin position="124"/>
        <end position="145"/>
    </location>
</feature>
<dbReference type="OrthoDB" id="1461976at2759"/>
<feature type="transmembrane region" description="Helical" evidence="1">
    <location>
        <begin position="296"/>
        <end position="316"/>
    </location>
</feature>
<feature type="transmembrane region" description="Helical" evidence="1">
    <location>
        <begin position="192"/>
        <end position="212"/>
    </location>
</feature>
<evidence type="ECO:0000256" key="1">
    <source>
        <dbReference type="SAM" id="Phobius"/>
    </source>
</evidence>
<reference evidence="3" key="1">
    <citation type="journal article" date="2020" name="Stud. Mycol.">
        <title>101 Dothideomycetes genomes: a test case for predicting lifestyles and emergence of pathogens.</title>
        <authorList>
            <person name="Haridas S."/>
            <person name="Albert R."/>
            <person name="Binder M."/>
            <person name="Bloem J."/>
            <person name="Labutti K."/>
            <person name="Salamov A."/>
            <person name="Andreopoulos B."/>
            <person name="Baker S."/>
            <person name="Barry K."/>
            <person name="Bills G."/>
            <person name="Bluhm B."/>
            <person name="Cannon C."/>
            <person name="Castanera R."/>
            <person name="Culley D."/>
            <person name="Daum C."/>
            <person name="Ezra D."/>
            <person name="Gonzalez J."/>
            <person name="Henrissat B."/>
            <person name="Kuo A."/>
            <person name="Liang C."/>
            <person name="Lipzen A."/>
            <person name="Lutzoni F."/>
            <person name="Magnuson J."/>
            <person name="Mondo S."/>
            <person name="Nolan M."/>
            <person name="Ohm R."/>
            <person name="Pangilinan J."/>
            <person name="Park H.-J."/>
            <person name="Ramirez L."/>
            <person name="Alfaro M."/>
            <person name="Sun H."/>
            <person name="Tritt A."/>
            <person name="Yoshinaga Y."/>
            <person name="Zwiers L.-H."/>
            <person name="Turgeon B."/>
            <person name="Goodwin S."/>
            <person name="Spatafora J."/>
            <person name="Crous P."/>
            <person name="Grigoriev I."/>
        </authorList>
    </citation>
    <scope>NUCLEOTIDE SEQUENCE</scope>
    <source>
        <strain evidence="3">CBS 116005</strain>
    </source>
</reference>
<feature type="domain" description="Fatty acid desaturase" evidence="2">
    <location>
        <begin position="93"/>
        <end position="389"/>
    </location>
</feature>
<feature type="transmembrane region" description="Helical" evidence="1">
    <location>
        <begin position="63"/>
        <end position="81"/>
    </location>
</feature>
<dbReference type="AlphaFoldDB" id="A0A6G1L5F6"/>
<keyword evidence="1" id="KW-0812">Transmembrane</keyword>
<evidence type="ECO:0000313" key="4">
    <source>
        <dbReference type="Proteomes" id="UP000799436"/>
    </source>
</evidence>
<keyword evidence="1" id="KW-0472">Membrane</keyword>
<protein>
    <submittedName>
        <fullName evidence="3">Fatty acid desaturase</fullName>
    </submittedName>
</protein>
<dbReference type="GO" id="GO:0016491">
    <property type="term" value="F:oxidoreductase activity"/>
    <property type="evidence" value="ECO:0007669"/>
    <property type="project" value="InterPro"/>
</dbReference>
<keyword evidence="1" id="KW-1133">Transmembrane helix</keyword>
<accession>A0A6G1L5F6</accession>
<organism evidence="3 4">
    <name type="scientific">Teratosphaeria nubilosa</name>
    <dbReference type="NCBI Taxonomy" id="161662"/>
    <lineage>
        <taxon>Eukaryota</taxon>
        <taxon>Fungi</taxon>
        <taxon>Dikarya</taxon>
        <taxon>Ascomycota</taxon>
        <taxon>Pezizomycotina</taxon>
        <taxon>Dothideomycetes</taxon>
        <taxon>Dothideomycetidae</taxon>
        <taxon>Mycosphaerellales</taxon>
        <taxon>Teratosphaeriaceae</taxon>
        <taxon>Teratosphaeria</taxon>
    </lineage>
</organism>
<gene>
    <name evidence="3" type="ORF">EJ03DRAFT_136113</name>
</gene>
<feature type="transmembrane region" description="Helical" evidence="1">
    <location>
        <begin position="87"/>
        <end position="112"/>
    </location>
</feature>
<dbReference type="InterPro" id="IPR005804">
    <property type="entry name" value="FA_desaturase_dom"/>
</dbReference>
<sequence>MATINRIDSAGASKRDDSVTSIREVLISDPIEPKTARSATLRELRLAIPDHCFHRSVWKTSAYILRDAALSIGLFFVASWIPSLQNGFLRVIAWATYGFLQGLVFTGIWIIAHECGHRALFEHDTTNSAVGFVLHSILLVPYFSWKYSHANHHRYTNHMEKDTAFVPHTAQNVKKRPAWHTAVSESGEDAPFFSLINLFGHQLIGWPLYLFFHVTTGPKSGRNDPSAPEHIWLRNHFNPWSNLFTPQQRFGVFLSDVGIVTMLAILAVAGAEMGASKIFLFYGVPYLWVNHWIGRFLQFTHPTLICLTFSVAITYLHHNHASVNHFGPETWTYEKGALSTIDRDFGFVGRHLFHHIIDSHVIHHTFSRIPFYHAEEATEAIKPLLGDRYKKDTTPFLQALWQTYRSLKYVQPAKSHPDVFEWALKH</sequence>
<dbReference type="InterPro" id="IPR012171">
    <property type="entry name" value="Fatty_acid_desaturase"/>
</dbReference>
<evidence type="ECO:0000259" key="2">
    <source>
        <dbReference type="Pfam" id="PF00487"/>
    </source>
</evidence>
<dbReference type="GO" id="GO:0006629">
    <property type="term" value="P:lipid metabolic process"/>
    <property type="evidence" value="ECO:0007669"/>
    <property type="project" value="InterPro"/>
</dbReference>
<keyword evidence="4" id="KW-1185">Reference proteome</keyword>
<proteinExistence type="predicted"/>
<dbReference type="PANTHER" id="PTHR32100">
    <property type="entry name" value="OMEGA-6 FATTY ACID DESATURASE, CHLOROPLASTIC"/>
    <property type="match status" value="1"/>
</dbReference>
<dbReference type="Pfam" id="PF00487">
    <property type="entry name" value="FA_desaturase"/>
    <property type="match status" value="1"/>
</dbReference>
<name>A0A6G1L5F6_9PEZI</name>
<feature type="transmembrane region" description="Helical" evidence="1">
    <location>
        <begin position="257"/>
        <end position="284"/>
    </location>
</feature>
<dbReference type="EMBL" id="ML995848">
    <property type="protein sequence ID" value="KAF2768075.1"/>
    <property type="molecule type" value="Genomic_DNA"/>
</dbReference>
<dbReference type="CDD" id="cd03507">
    <property type="entry name" value="Delta12-FADS-like"/>
    <property type="match status" value="1"/>
</dbReference>